<keyword evidence="3" id="KW-1185">Reference proteome</keyword>
<feature type="coiled-coil region" evidence="1">
    <location>
        <begin position="132"/>
        <end position="239"/>
    </location>
</feature>
<dbReference type="Proteomes" id="UP000273252">
    <property type="component" value="Unassembled WGS sequence"/>
</dbReference>
<accession>A0A3A6QKS2</accession>
<reference evidence="2 3" key="1">
    <citation type="submission" date="2018-08" db="EMBL/GenBank/DDBJ databases">
        <title>Vibrio isolated from the Eastern China Marginal Seas.</title>
        <authorList>
            <person name="Li Y."/>
        </authorList>
    </citation>
    <scope>NUCLEOTIDE SEQUENCE [LARGE SCALE GENOMIC DNA]</scope>
    <source>
        <strain evidence="2 3">BEI233</strain>
    </source>
</reference>
<evidence type="ECO:0000256" key="1">
    <source>
        <dbReference type="SAM" id="Coils"/>
    </source>
</evidence>
<keyword evidence="1" id="KW-0175">Coiled coil</keyword>
<protein>
    <recommendedName>
        <fullName evidence="4">KfrA N-terminal DNA-binding domain-containing protein</fullName>
    </recommendedName>
</protein>
<comment type="caution">
    <text evidence="2">The sequence shown here is derived from an EMBL/GenBank/DDBJ whole genome shotgun (WGS) entry which is preliminary data.</text>
</comment>
<name>A0A3A6QKS2_9VIBR</name>
<evidence type="ECO:0000313" key="3">
    <source>
        <dbReference type="Proteomes" id="UP000273252"/>
    </source>
</evidence>
<sequence>MTTSNLPSSLSSFLPVSERQEGRHDLSRLITEFHLQLRQANLSTDKGKTIQEYAAAFSNPENAPQSAKALQKAVGGDFSRVRIAFKILTDDLYPLHVGSDKDAWFIELEKQVEVTCANVLSEVWNKFSHEVQETVESRSQHAKAQILELERENQQLAEFIDELQSSNETKTESLDQLEKRLDRAEQLCMEYQLQVEQLQQKLSDALYEDKERSLMQERVSALDDKVAALIEDKKQLQTSNENLMTLFNKCVDHPPLPLIDSTSSTSEFLDGIDTDFTSVSNEFNGDKDE</sequence>
<evidence type="ECO:0008006" key="4">
    <source>
        <dbReference type="Google" id="ProtNLM"/>
    </source>
</evidence>
<dbReference type="RefSeq" id="WP_120031327.1">
    <property type="nucleotide sequence ID" value="NZ_QVMU01000009.1"/>
</dbReference>
<gene>
    <name evidence="2" type="ORF">DZ860_11320</name>
</gene>
<dbReference type="EMBL" id="QVMU01000009">
    <property type="protein sequence ID" value="RJX70918.1"/>
    <property type="molecule type" value="Genomic_DNA"/>
</dbReference>
<dbReference type="AlphaFoldDB" id="A0A3A6QKS2"/>
<evidence type="ECO:0000313" key="2">
    <source>
        <dbReference type="EMBL" id="RJX70918.1"/>
    </source>
</evidence>
<organism evidence="2 3">
    <name type="scientific">Vibrio sinensis</name>
    <dbReference type="NCBI Taxonomy" id="2302434"/>
    <lineage>
        <taxon>Bacteria</taxon>
        <taxon>Pseudomonadati</taxon>
        <taxon>Pseudomonadota</taxon>
        <taxon>Gammaproteobacteria</taxon>
        <taxon>Vibrionales</taxon>
        <taxon>Vibrionaceae</taxon>
        <taxon>Vibrio</taxon>
    </lineage>
</organism>
<proteinExistence type="predicted"/>